<name>A0ACC2LDQ7_PERAE</name>
<organism evidence="1 2">
    <name type="scientific">Persea americana</name>
    <name type="common">Avocado</name>
    <dbReference type="NCBI Taxonomy" id="3435"/>
    <lineage>
        <taxon>Eukaryota</taxon>
        <taxon>Viridiplantae</taxon>
        <taxon>Streptophyta</taxon>
        <taxon>Embryophyta</taxon>
        <taxon>Tracheophyta</taxon>
        <taxon>Spermatophyta</taxon>
        <taxon>Magnoliopsida</taxon>
        <taxon>Magnoliidae</taxon>
        <taxon>Laurales</taxon>
        <taxon>Lauraceae</taxon>
        <taxon>Persea</taxon>
    </lineage>
</organism>
<proteinExistence type="predicted"/>
<gene>
    <name evidence="1" type="ORF">MRB53_024786</name>
</gene>
<reference evidence="1 2" key="1">
    <citation type="journal article" date="2022" name="Hortic Res">
        <title>A haplotype resolved chromosomal level avocado genome allows analysis of novel avocado genes.</title>
        <authorList>
            <person name="Nath O."/>
            <person name="Fletcher S.J."/>
            <person name="Hayward A."/>
            <person name="Shaw L.M."/>
            <person name="Masouleh A.K."/>
            <person name="Furtado A."/>
            <person name="Henry R.J."/>
            <person name="Mitter N."/>
        </authorList>
    </citation>
    <scope>NUCLEOTIDE SEQUENCE [LARGE SCALE GENOMIC DNA]</scope>
    <source>
        <strain evidence="2">cv. Hass</strain>
    </source>
</reference>
<evidence type="ECO:0000313" key="1">
    <source>
        <dbReference type="EMBL" id="KAJ8631463.1"/>
    </source>
</evidence>
<accession>A0ACC2LDQ7</accession>
<dbReference type="Proteomes" id="UP001234297">
    <property type="component" value="Chromosome 7"/>
</dbReference>
<comment type="caution">
    <text evidence="1">The sequence shown here is derived from an EMBL/GenBank/DDBJ whole genome shotgun (WGS) entry which is preliminary data.</text>
</comment>
<dbReference type="EMBL" id="CM056815">
    <property type="protein sequence ID" value="KAJ8631463.1"/>
    <property type="molecule type" value="Genomic_DNA"/>
</dbReference>
<keyword evidence="2" id="KW-1185">Reference proteome</keyword>
<protein>
    <submittedName>
        <fullName evidence="1">Uncharacterized protein</fullName>
    </submittedName>
</protein>
<evidence type="ECO:0000313" key="2">
    <source>
        <dbReference type="Proteomes" id="UP001234297"/>
    </source>
</evidence>
<sequence length="155" mass="16850">MTYPSCSSGKAKTDKPQSLLLEKIAVLLQKDFVKGSSVDLRGKLIEDDLIIITGDGTGSGWSESEVQGALIKVLRVELNLNVSAQPGITLCTNDQPSSANAHQAHEKKSNLQSHFESSPRKPPVLGRLAVSRESLHSWLQKRVGITRQEEAGAHR</sequence>